<dbReference type="InterPro" id="IPR000601">
    <property type="entry name" value="PKD_dom"/>
</dbReference>
<accession>A9UPD6</accession>
<dbReference type="InterPro" id="IPR011042">
    <property type="entry name" value="6-blade_b-propeller_TolB-like"/>
</dbReference>
<dbReference type="SUPFAM" id="SSF49299">
    <property type="entry name" value="PKD domain"/>
    <property type="match status" value="1"/>
</dbReference>
<name>A9UPD6_MONBE</name>
<dbReference type="CDD" id="cd00146">
    <property type="entry name" value="PKD"/>
    <property type="match status" value="1"/>
</dbReference>
<dbReference type="GeneID" id="5888157"/>
<dbReference type="PROSITE" id="PS51257">
    <property type="entry name" value="PROKAR_LIPOPROTEIN"/>
    <property type="match status" value="1"/>
</dbReference>
<dbReference type="Pfam" id="PF00801">
    <property type="entry name" value="PKD"/>
    <property type="match status" value="1"/>
</dbReference>
<dbReference type="Gene3D" id="2.120.10.30">
    <property type="entry name" value="TolB, C-terminal domain"/>
    <property type="match status" value="1"/>
</dbReference>
<dbReference type="eggNOG" id="ENOG502QQKP">
    <property type="taxonomic scope" value="Eukaryota"/>
</dbReference>
<dbReference type="InterPro" id="IPR035986">
    <property type="entry name" value="PKD_dom_sf"/>
</dbReference>
<dbReference type="KEGG" id="mbr:MONBRDRAFT_22044"/>
<protein>
    <recommendedName>
        <fullName evidence="3">PKD domain-containing protein</fullName>
    </recommendedName>
</protein>
<dbReference type="RefSeq" id="XP_001742162.1">
    <property type="nucleotide sequence ID" value="XM_001742110.1"/>
</dbReference>
<dbReference type="PROSITE" id="PS50093">
    <property type="entry name" value="PKD"/>
    <property type="match status" value="1"/>
</dbReference>
<dbReference type="Gene3D" id="2.60.40.10">
    <property type="entry name" value="Immunoglobulins"/>
    <property type="match status" value="1"/>
</dbReference>
<dbReference type="SUPFAM" id="SSF50952">
    <property type="entry name" value="Soluble quinoprotein glucose dehydrogenase"/>
    <property type="match status" value="1"/>
</dbReference>
<organism evidence="4 5">
    <name type="scientific">Monosiga brevicollis</name>
    <name type="common">Choanoflagellate</name>
    <dbReference type="NCBI Taxonomy" id="81824"/>
    <lineage>
        <taxon>Eukaryota</taxon>
        <taxon>Choanoflagellata</taxon>
        <taxon>Craspedida</taxon>
        <taxon>Salpingoecidae</taxon>
        <taxon>Monosiga</taxon>
    </lineage>
</organism>
<dbReference type="PANTHER" id="PTHR19328:SF13">
    <property type="entry name" value="HIPL1 PROTEIN"/>
    <property type="match status" value="1"/>
</dbReference>
<dbReference type="InterPro" id="IPR022409">
    <property type="entry name" value="PKD/Chitinase_dom"/>
</dbReference>
<sequence length="1555" mass="165337">MRGLALGLACLATLACVLALPAGFNDEVILNVNEVMSIVNLDDHRILAAKRDGNILIVDWSTKPAQTASYLVLPVDSYGERGCMSIILDPDFATNNYFYVYYSSIPGGGFRVSRFEHSNNNGGTSSRADQNSEVLIWDDPDGYIGPYHYGGDISFGPDEHIYISLGDKYYAQLAQDMSYTAGKVIRVSKTGAFPSDNLGLDDGVGGIHDGIWAVGMRNGYRSRWDLATNRYFIAEVGGNNQAVAQEDIHLGAARKNFGWPLCEGACDSPDFAYTCNCNDYDDPIFHYTHTDSNAPTGSNAAIVGGFVNWGSHLPQEYYGAYFFADYSRGWMKYLKFEADGKTVASENMFDNYMTSVINFEPALDGSFFYSTLNQIRHITYSSGNQYPVIYSAWADPATGSAPLSVTFDVSAFDEDGDALTYTWTLGNGQVLTGKSVSTTYYSEGTYTAYVTVADAEHQVVSDDIKIEVGIPPVVNILSPSPSMKFVANQVLEFDCQGQSGSTGAYLPNSAHTWGMILLHDDHTHPAVNDHVGSTMTFTIPSEGHGFMASVGYRATCTVEHNGLIASKSIELWPDEVYITIATQPVDLGIFFDGIASNAPFTTDTMIGFYHLISAQESVCKDGVLYRFASWSHVSGNEHTITVPGQDTTYTASYYTDGSCIDEVPVSNGLVMHLKGDEGVVTDSSGYISEWQDLSGSNNLSPPAGASAPLLLAGQLNGHSVVTFDGDTEALGADSASGLPLGNSARTVFVVVKYDSPGWGGFSWGESGCKNVFGLTVGAGQGYLFIEDYCGSPSAEMGNGEDWMIHSAVYDGSTLEHMRDGEVIETLSGGSTGYGTADTMIRLGVEINDGVNVKAQYAEVIVFNRALSSSEMDSVHEYLHLKYFDEGNTIEEVKLTFSTSPVGVPVTIEGHEQASPALIETQPGAPVQVSVPQSYCQGNTLFAFDQWTISSSPSFELLAPGVDTTYTASFTPTGSCGTTTTTTTQGPSSTTSAETTTTTTTTSPSTGNNEPPVTAGLVMRLNSQQGLVAAGNGDVSTWEDQTGNGNDLQSLVGTGKPTVVSGQLNGHGVVSFDGSDDALGRDGVNNIPTGNADRSLFLVVKYESAGWGGLSFGSVGCNAMYGATVTSSVGELFVDTYCSGSAYASGTLGLDAGWLIQQVIIKDQQLHHYKDNTLLETLDASGLATTGAKIVMGAEHNLNSKVKMSVADVMVFDRAVSGSERQQLVAYLEARYLSDATPVYSAVTFDSTPSGLDLVVDGEAQATPVTLTYLSGTEVTVEAPAVQCTDSDVKYTFGAWNSGYAQATQTFTVGDADVSVIAAYSNTGSCSTGSDELPVQLGLVMQLDADDITDVSGSGSVNVWPDAVHGNGLSVPASLSKPSLVVNGLNSKAFVSFDGAGNALGRDDIGALPSGSADRTIVMVVKYDSAGWGGFTYGSAGCLQAFGPAVSVNLGQLMVENYCTNDDVQSGVSGQGAGWMVQTVVLKSNVMSHYKDQELIESYTLGYLTAADGHIRMGVEINDWSKLDMDVAAVAAWDRALESSERQQVVDHFKSYYGLA</sequence>
<dbReference type="SUPFAM" id="SSF49899">
    <property type="entry name" value="Concanavalin A-like lectins/glucanases"/>
    <property type="match status" value="3"/>
</dbReference>
<dbReference type="InterPro" id="IPR013320">
    <property type="entry name" value="ConA-like_dom_sf"/>
</dbReference>
<dbReference type="InterPro" id="IPR012938">
    <property type="entry name" value="Glc/Sorbosone_DH"/>
</dbReference>
<feature type="signal peptide" evidence="2">
    <location>
        <begin position="1"/>
        <end position="19"/>
    </location>
</feature>
<dbReference type="InterPro" id="IPR011041">
    <property type="entry name" value="Quinoprot_gluc/sorb_DH_b-prop"/>
</dbReference>
<dbReference type="Gene3D" id="2.60.120.200">
    <property type="match status" value="2"/>
</dbReference>
<dbReference type="InParanoid" id="A9UPD6"/>
<dbReference type="STRING" id="81824.A9UPD6"/>
<dbReference type="Proteomes" id="UP000001357">
    <property type="component" value="Unassembled WGS sequence"/>
</dbReference>
<feature type="region of interest" description="Disordered" evidence="1">
    <location>
        <begin position="970"/>
        <end position="1011"/>
    </location>
</feature>
<evidence type="ECO:0000313" key="4">
    <source>
        <dbReference type="EMBL" id="EDQ92400.1"/>
    </source>
</evidence>
<dbReference type="InterPro" id="IPR013783">
    <property type="entry name" value="Ig-like_fold"/>
</dbReference>
<keyword evidence="2" id="KW-0732">Signal</keyword>
<evidence type="ECO:0000313" key="5">
    <source>
        <dbReference type="Proteomes" id="UP000001357"/>
    </source>
</evidence>
<dbReference type="PANTHER" id="PTHR19328">
    <property type="entry name" value="HEDGEHOG-INTERACTING PROTEIN"/>
    <property type="match status" value="1"/>
</dbReference>
<dbReference type="Pfam" id="PF07995">
    <property type="entry name" value="GSDH"/>
    <property type="match status" value="1"/>
</dbReference>
<evidence type="ECO:0000256" key="2">
    <source>
        <dbReference type="SAM" id="SignalP"/>
    </source>
</evidence>
<gene>
    <name evidence="4" type="ORF">MONBRDRAFT_22044</name>
</gene>
<proteinExistence type="predicted"/>
<reference evidence="4 5" key="1">
    <citation type="journal article" date="2008" name="Nature">
        <title>The genome of the choanoflagellate Monosiga brevicollis and the origin of metazoans.</title>
        <authorList>
            <consortium name="JGI Sequencing"/>
            <person name="King N."/>
            <person name="Westbrook M.J."/>
            <person name="Young S.L."/>
            <person name="Kuo A."/>
            <person name="Abedin M."/>
            <person name="Chapman J."/>
            <person name="Fairclough S."/>
            <person name="Hellsten U."/>
            <person name="Isogai Y."/>
            <person name="Letunic I."/>
            <person name="Marr M."/>
            <person name="Pincus D."/>
            <person name="Putnam N."/>
            <person name="Rokas A."/>
            <person name="Wright K.J."/>
            <person name="Zuzow R."/>
            <person name="Dirks W."/>
            <person name="Good M."/>
            <person name="Goodstein D."/>
            <person name="Lemons D."/>
            <person name="Li W."/>
            <person name="Lyons J.B."/>
            <person name="Morris A."/>
            <person name="Nichols S."/>
            <person name="Richter D.J."/>
            <person name="Salamov A."/>
            <person name="Bork P."/>
            <person name="Lim W.A."/>
            <person name="Manning G."/>
            <person name="Miller W.T."/>
            <person name="McGinnis W."/>
            <person name="Shapiro H."/>
            <person name="Tjian R."/>
            <person name="Grigoriev I.V."/>
            <person name="Rokhsar D."/>
        </authorList>
    </citation>
    <scope>NUCLEOTIDE SEQUENCE [LARGE SCALE GENOMIC DNA]</scope>
    <source>
        <strain evidence="5">MX1 / ATCC 50154</strain>
    </source>
</reference>
<feature type="compositionally biased region" description="Low complexity" evidence="1">
    <location>
        <begin position="970"/>
        <end position="1005"/>
    </location>
</feature>
<feature type="chain" id="PRO_5002744347" description="PKD domain-containing protein" evidence="2">
    <location>
        <begin position="20"/>
        <end position="1555"/>
    </location>
</feature>
<dbReference type="SMART" id="SM00089">
    <property type="entry name" value="PKD"/>
    <property type="match status" value="1"/>
</dbReference>
<keyword evidence="5" id="KW-1185">Reference proteome</keyword>
<evidence type="ECO:0000259" key="3">
    <source>
        <dbReference type="PROSITE" id="PS50093"/>
    </source>
</evidence>
<feature type="domain" description="PKD" evidence="3">
    <location>
        <begin position="388"/>
        <end position="468"/>
    </location>
</feature>
<evidence type="ECO:0000256" key="1">
    <source>
        <dbReference type="SAM" id="MobiDB-lite"/>
    </source>
</evidence>
<dbReference type="EMBL" id="CH991543">
    <property type="protein sequence ID" value="EDQ92400.1"/>
    <property type="molecule type" value="Genomic_DNA"/>
</dbReference>